<dbReference type="AlphaFoldDB" id="A0AAJ1N769"/>
<protein>
    <submittedName>
        <fullName evidence="2">Uncharacterized protein</fullName>
    </submittedName>
</protein>
<dbReference type="EMBL" id="JAKIHV010000009">
    <property type="protein sequence ID" value="MDE9624483.1"/>
    <property type="molecule type" value="Genomic_DNA"/>
</dbReference>
<evidence type="ECO:0000256" key="1">
    <source>
        <dbReference type="SAM" id="Phobius"/>
    </source>
</evidence>
<feature type="transmembrane region" description="Helical" evidence="1">
    <location>
        <begin position="25"/>
        <end position="47"/>
    </location>
</feature>
<evidence type="ECO:0000313" key="3">
    <source>
        <dbReference type="Proteomes" id="UP001147046"/>
    </source>
</evidence>
<dbReference type="RefSeq" id="WP_226804217.1">
    <property type="nucleotide sequence ID" value="NZ_JAKIHV010000009.1"/>
</dbReference>
<reference evidence="2" key="1">
    <citation type="submission" date="2022-01" db="EMBL/GenBank/DDBJ databases">
        <title>Genetic Characterization of Carbapenem-resistant Citrobacter spp. from China: a multicenter study.</title>
        <authorList>
            <person name="Ye L."/>
        </authorList>
    </citation>
    <scope>NUCLEOTIDE SEQUENCE</scope>
    <source>
        <strain evidence="2">IR5464</strain>
    </source>
</reference>
<name>A0AAJ1N769_9ENTR</name>
<comment type="caution">
    <text evidence="2">The sequence shown here is derived from an EMBL/GenBank/DDBJ whole genome shotgun (WGS) entry which is preliminary data.</text>
</comment>
<keyword evidence="1" id="KW-1133">Transmembrane helix</keyword>
<keyword evidence="1" id="KW-0812">Transmembrane</keyword>
<dbReference type="Proteomes" id="UP001147046">
    <property type="component" value="Unassembled WGS sequence"/>
</dbReference>
<sequence>MTTVTNFLHAVIIGPAFNGSMFVSLHYWFVYRIIGAYAVAPFVGYVIQRIELGVRLKAIAFLLGISWYQLYINR</sequence>
<keyword evidence="1" id="KW-0472">Membrane</keyword>
<feature type="transmembrane region" description="Helical" evidence="1">
    <location>
        <begin position="54"/>
        <end position="72"/>
    </location>
</feature>
<accession>A0AAJ1N769</accession>
<organism evidence="2 3">
    <name type="scientific">Citrobacter portucalensis</name>
    <dbReference type="NCBI Taxonomy" id="1639133"/>
    <lineage>
        <taxon>Bacteria</taxon>
        <taxon>Pseudomonadati</taxon>
        <taxon>Pseudomonadota</taxon>
        <taxon>Gammaproteobacteria</taxon>
        <taxon>Enterobacterales</taxon>
        <taxon>Enterobacteriaceae</taxon>
        <taxon>Citrobacter</taxon>
        <taxon>Citrobacter freundii complex</taxon>
    </lineage>
</organism>
<gene>
    <name evidence="2" type="ORF">L2102_14245</name>
</gene>
<evidence type="ECO:0000313" key="2">
    <source>
        <dbReference type="EMBL" id="MDE9624483.1"/>
    </source>
</evidence>
<proteinExistence type="predicted"/>